<accession>A0A7G9ZCG4</accession>
<dbReference type="AlphaFoldDB" id="A0A7G9ZCG4"/>
<organism evidence="1">
    <name type="scientific">Candidatus Methanophaga sp. ANME-1 ERB7</name>
    <dbReference type="NCBI Taxonomy" id="2759913"/>
    <lineage>
        <taxon>Archaea</taxon>
        <taxon>Methanobacteriati</taxon>
        <taxon>Methanobacteriota</taxon>
        <taxon>Stenosarchaea group</taxon>
        <taxon>Methanomicrobia</taxon>
        <taxon>Candidatus Methanophagales</taxon>
        <taxon>Candidatus Methanophagaceae</taxon>
        <taxon>Candidatus Methanophaga</taxon>
    </lineage>
</organism>
<dbReference type="EMBL" id="MT631708">
    <property type="protein sequence ID" value="QNO57948.1"/>
    <property type="molecule type" value="Genomic_DNA"/>
</dbReference>
<name>A0A7G9ZCG4_9EURY</name>
<sequence length="236" mass="26801">MTGLKGIFKDRFGDVLATAKESELRCLQGKRWDGNAVLIVVDAALDSVGLHYFNIVVPRVKRFYNDYVKTGELSSFNAFSTLSTEDARLRGIMNNKRVWQVAIGISCVLRGIKIRKGLDTDFDAVRYWAEHANVRDWGNDEIGKINGVGLITFQYLRMQAGIDTSVPDKIIKRVLEREFGVHANNDLLFIDEMARLSKAIGYSQIMICWAIWFRESNIKKNLKKISCANLVESRGF</sequence>
<evidence type="ECO:0000313" key="1">
    <source>
        <dbReference type="EMBL" id="QNO57948.1"/>
    </source>
</evidence>
<proteinExistence type="predicted"/>
<evidence type="ECO:0008006" key="2">
    <source>
        <dbReference type="Google" id="ProtNLM"/>
    </source>
</evidence>
<protein>
    <recommendedName>
        <fullName evidence="2">HhH-GPD domain-containing protein</fullName>
    </recommendedName>
</protein>
<reference evidence="1" key="1">
    <citation type="submission" date="2020-06" db="EMBL/GenBank/DDBJ databases">
        <title>Unique genomic features of the anaerobic methanotrophic archaea.</title>
        <authorList>
            <person name="Chadwick G.L."/>
            <person name="Skennerton C.T."/>
            <person name="Laso-Perez R."/>
            <person name="Leu A.O."/>
            <person name="Speth D.R."/>
            <person name="Yu H."/>
            <person name="Morgan-Lang C."/>
            <person name="Hatzenpichler R."/>
            <person name="Goudeau D."/>
            <person name="Malmstrom R."/>
            <person name="Brazelton W.J."/>
            <person name="Woyke T."/>
            <person name="Hallam S.J."/>
            <person name="Tyson G.W."/>
            <person name="Wegener G."/>
            <person name="Boetius A."/>
            <person name="Orphan V."/>
        </authorList>
    </citation>
    <scope>NUCLEOTIDE SEQUENCE</scope>
</reference>
<gene>
    <name evidence="1" type="ORF">LHHCGPCL_00013</name>
</gene>